<feature type="transmembrane region" description="Helical" evidence="5">
    <location>
        <begin position="119"/>
        <end position="139"/>
    </location>
</feature>
<dbReference type="InterPro" id="IPR010658">
    <property type="entry name" value="Nodulin-like"/>
</dbReference>
<proteinExistence type="predicted"/>
<evidence type="ECO:0000259" key="7">
    <source>
        <dbReference type="Pfam" id="PF23262"/>
    </source>
</evidence>
<reference evidence="8 9" key="1">
    <citation type="submission" date="2019-06" db="EMBL/GenBank/DDBJ databases">
        <title>A chromosomal-level reference genome of Carpinus fangiana (Coryloideae, Betulaceae).</title>
        <authorList>
            <person name="Yang X."/>
            <person name="Wang Z."/>
            <person name="Zhang L."/>
            <person name="Hao G."/>
            <person name="Liu J."/>
            <person name="Yang Y."/>
        </authorList>
    </citation>
    <scope>NUCLEOTIDE SEQUENCE [LARGE SCALE GENOMIC DNA]</scope>
    <source>
        <strain evidence="8">Cfa_2016G</strain>
        <tissue evidence="8">Leaf</tissue>
    </source>
</reference>
<feature type="transmembrane region" description="Helical" evidence="5">
    <location>
        <begin position="182"/>
        <end position="201"/>
    </location>
</feature>
<dbReference type="Proteomes" id="UP000327013">
    <property type="component" value="Chromosome 4"/>
</dbReference>
<feature type="transmembrane region" description="Helical" evidence="5">
    <location>
        <begin position="254"/>
        <end position="271"/>
    </location>
</feature>
<feature type="transmembrane region" description="Helical" evidence="5">
    <location>
        <begin position="22"/>
        <end position="41"/>
    </location>
</feature>
<accession>A0A660KPZ9</accession>
<evidence type="ECO:0000259" key="6">
    <source>
        <dbReference type="Pfam" id="PF06813"/>
    </source>
</evidence>
<keyword evidence="2 5" id="KW-0812">Transmembrane</keyword>
<keyword evidence="4 5" id="KW-0472">Membrane</keyword>
<evidence type="ECO:0000256" key="4">
    <source>
        <dbReference type="ARBA" id="ARBA00023136"/>
    </source>
</evidence>
<evidence type="ECO:0000256" key="5">
    <source>
        <dbReference type="SAM" id="Phobius"/>
    </source>
</evidence>
<dbReference type="SUPFAM" id="SSF103473">
    <property type="entry name" value="MFS general substrate transporter"/>
    <property type="match status" value="1"/>
</dbReference>
<feature type="transmembrane region" description="Helical" evidence="5">
    <location>
        <begin position="221"/>
        <end position="242"/>
    </location>
</feature>
<dbReference type="Pfam" id="PF23262">
    <property type="entry name" value="NFD4_C"/>
    <property type="match status" value="1"/>
</dbReference>
<evidence type="ECO:0000256" key="3">
    <source>
        <dbReference type="ARBA" id="ARBA00022989"/>
    </source>
</evidence>
<feature type="transmembrane region" description="Helical" evidence="5">
    <location>
        <begin position="151"/>
        <end position="170"/>
    </location>
</feature>
<dbReference type="Pfam" id="PF06813">
    <property type="entry name" value="Nodulin-like"/>
    <property type="match status" value="1"/>
</dbReference>
<dbReference type="InterPro" id="IPR056555">
    <property type="entry name" value="NFD4_C"/>
</dbReference>
<keyword evidence="3 5" id="KW-1133">Transmembrane helix</keyword>
<feature type="transmembrane region" description="Helical" evidence="5">
    <location>
        <begin position="514"/>
        <end position="534"/>
    </location>
</feature>
<evidence type="ECO:0000313" key="8">
    <source>
        <dbReference type="EMBL" id="KAE8037874.1"/>
    </source>
</evidence>
<evidence type="ECO:0000313" key="9">
    <source>
        <dbReference type="Proteomes" id="UP000327013"/>
    </source>
</evidence>
<evidence type="ECO:0000256" key="1">
    <source>
        <dbReference type="ARBA" id="ARBA00004141"/>
    </source>
</evidence>
<comment type="subcellular location">
    <subcellularLocation>
        <location evidence="1">Membrane</location>
        <topology evidence="1">Multi-pass membrane protein</topology>
    </subcellularLocation>
</comment>
<keyword evidence="9" id="KW-1185">Reference proteome</keyword>
<evidence type="ECO:0000256" key="2">
    <source>
        <dbReference type="ARBA" id="ARBA00022692"/>
    </source>
</evidence>
<protein>
    <submittedName>
        <fullName evidence="8">Uncharacterized protein</fullName>
    </submittedName>
</protein>
<dbReference type="OrthoDB" id="410267at2759"/>
<dbReference type="EMBL" id="CM017324">
    <property type="protein sequence ID" value="KAE8037874.1"/>
    <property type="molecule type" value="Genomic_DNA"/>
</dbReference>
<feature type="transmembrane region" description="Helical" evidence="5">
    <location>
        <begin position="401"/>
        <end position="419"/>
    </location>
</feature>
<feature type="domain" description="Nodulin-like" evidence="6">
    <location>
        <begin position="21"/>
        <end position="270"/>
    </location>
</feature>
<dbReference type="GO" id="GO:0016020">
    <property type="term" value="C:membrane"/>
    <property type="evidence" value="ECO:0007669"/>
    <property type="project" value="UniProtKB-SubCell"/>
</dbReference>
<feature type="transmembrane region" description="Helical" evidence="5">
    <location>
        <begin position="457"/>
        <end position="474"/>
    </location>
</feature>
<name>A0A660KPZ9_9ROSI</name>
<feature type="domain" description="NFD4 C-terminal" evidence="7">
    <location>
        <begin position="355"/>
        <end position="541"/>
    </location>
</feature>
<dbReference type="InterPro" id="IPR036259">
    <property type="entry name" value="MFS_trans_sf"/>
</dbReference>
<sequence length="553" mass="61724">MGGILMGGQCFPFVAHVLRGKWFAFYAAMMVMVGSGTSYIYNIYNQAIQDNLGYDDAGMSKIAYYKVVGTWLAIFNGLIVELIPAWFGLFLAATMNFGGYFMTWLSVTRRIPSPEVWQICLYLAVATNAPNFSGTIAIVNSVHNFPMNRGVIVGLLKGLVGLSGAIMAELYHGIYGNDAKGLILLCALLPTSISILSMFTIRNIVKIGRQPNELKAFLNIFYLTILLALFLMVMVLLEKYLIDLAQVAAHTKSAIAITVIALLLLPLIFVIKEEATFWKRVTIEKMPQVLISPTDSSSIQPKEYFFANIFTNRPERGEDHTILQAILSADMFYILLVTLCGYGPALTFIEQLRPIGQALEYHERPIQSIVTLTTIWNYYGRVYSGFVSELLLTKWKLSRSIMISVILLLQGSGMLLIAFPKIPGTYYVASVIIGFSFGAQVSVNLSMTSELFGLKHFATFLNFIQALTPLWIYLMNTKLTKVLYARAAANEIPPEIDPSTLKDLTCTGHHCFKVSFSIFAAMAFIGALVSLQFARRTREFYQGDIYKRFRVAS</sequence>
<dbReference type="AlphaFoldDB" id="A0A660KPZ9"/>
<feature type="transmembrane region" description="Helical" evidence="5">
    <location>
        <begin position="425"/>
        <end position="445"/>
    </location>
</feature>
<dbReference type="PANTHER" id="PTHR21576:SF29">
    <property type="entry name" value="NODULIN-LIKE DOMAIN-CONTAINING PROTEIN"/>
    <property type="match status" value="1"/>
</dbReference>
<gene>
    <name evidence="8" type="ORF">FH972_010428</name>
</gene>
<organism evidence="8 9">
    <name type="scientific">Carpinus fangiana</name>
    <dbReference type="NCBI Taxonomy" id="176857"/>
    <lineage>
        <taxon>Eukaryota</taxon>
        <taxon>Viridiplantae</taxon>
        <taxon>Streptophyta</taxon>
        <taxon>Embryophyta</taxon>
        <taxon>Tracheophyta</taxon>
        <taxon>Spermatophyta</taxon>
        <taxon>Magnoliopsida</taxon>
        <taxon>eudicotyledons</taxon>
        <taxon>Gunneridae</taxon>
        <taxon>Pentapetalae</taxon>
        <taxon>rosids</taxon>
        <taxon>fabids</taxon>
        <taxon>Fagales</taxon>
        <taxon>Betulaceae</taxon>
        <taxon>Carpinus</taxon>
    </lineage>
</organism>
<dbReference type="PANTHER" id="PTHR21576">
    <property type="entry name" value="UNCHARACTERIZED NODULIN-LIKE PROTEIN"/>
    <property type="match status" value="1"/>
</dbReference>